<accession>A0A811JUY7</accession>
<proteinExistence type="predicted"/>
<organism evidence="2 3">
    <name type="scientific">Bursaphelenchus okinawaensis</name>
    <dbReference type="NCBI Taxonomy" id="465554"/>
    <lineage>
        <taxon>Eukaryota</taxon>
        <taxon>Metazoa</taxon>
        <taxon>Ecdysozoa</taxon>
        <taxon>Nematoda</taxon>
        <taxon>Chromadorea</taxon>
        <taxon>Rhabditida</taxon>
        <taxon>Tylenchina</taxon>
        <taxon>Tylenchomorpha</taxon>
        <taxon>Aphelenchoidea</taxon>
        <taxon>Aphelenchoididae</taxon>
        <taxon>Bursaphelenchus</taxon>
    </lineage>
</organism>
<protein>
    <submittedName>
        <fullName evidence="2">Uncharacterized protein</fullName>
    </submittedName>
</protein>
<feature type="compositionally biased region" description="Basic and acidic residues" evidence="1">
    <location>
        <begin position="60"/>
        <end position="78"/>
    </location>
</feature>
<gene>
    <name evidence="2" type="ORF">BOKJ2_LOCUS1760</name>
</gene>
<sequence length="197" mass="22184">MSNDCAPALPPAGSAILRTNFMAAQRARLDSSPIIANVAGLARLFAPEKPQKPTPMSAGKDARWLDEDEGHYKVEEKSAMPSTSGTNSEIEEEDEAKEEEQRAKEGENKESIEEETAGCSAEASETKAAKRPHEEDLKADQKMRKRAKQIRLKECDQPKDEEERWKRLCMLFQGRRTIHPKRINKFLTESAATEEEK</sequence>
<feature type="compositionally biased region" description="Acidic residues" evidence="1">
    <location>
        <begin position="89"/>
        <end position="98"/>
    </location>
</feature>
<dbReference type="Proteomes" id="UP000614601">
    <property type="component" value="Unassembled WGS sequence"/>
</dbReference>
<dbReference type="EMBL" id="CAJFCW020000001">
    <property type="protein sequence ID" value="CAG9084238.1"/>
    <property type="molecule type" value="Genomic_DNA"/>
</dbReference>
<evidence type="ECO:0000313" key="2">
    <source>
        <dbReference type="EMBL" id="CAD5207076.1"/>
    </source>
</evidence>
<dbReference type="Proteomes" id="UP000783686">
    <property type="component" value="Unassembled WGS sequence"/>
</dbReference>
<dbReference type="EMBL" id="CAJFDH010000001">
    <property type="protein sequence ID" value="CAD5207076.1"/>
    <property type="molecule type" value="Genomic_DNA"/>
</dbReference>
<reference evidence="2" key="1">
    <citation type="submission" date="2020-09" db="EMBL/GenBank/DDBJ databases">
        <authorList>
            <person name="Kikuchi T."/>
        </authorList>
    </citation>
    <scope>NUCLEOTIDE SEQUENCE</scope>
    <source>
        <strain evidence="2">SH1</strain>
    </source>
</reference>
<evidence type="ECO:0000313" key="3">
    <source>
        <dbReference type="Proteomes" id="UP000614601"/>
    </source>
</evidence>
<evidence type="ECO:0000256" key="1">
    <source>
        <dbReference type="SAM" id="MobiDB-lite"/>
    </source>
</evidence>
<comment type="caution">
    <text evidence="2">The sequence shown here is derived from an EMBL/GenBank/DDBJ whole genome shotgun (WGS) entry which is preliminary data.</text>
</comment>
<feature type="region of interest" description="Disordered" evidence="1">
    <location>
        <begin position="47"/>
        <end position="149"/>
    </location>
</feature>
<feature type="compositionally biased region" description="Basic and acidic residues" evidence="1">
    <location>
        <begin position="124"/>
        <end position="142"/>
    </location>
</feature>
<dbReference type="AlphaFoldDB" id="A0A811JUY7"/>
<feature type="compositionally biased region" description="Basic and acidic residues" evidence="1">
    <location>
        <begin position="99"/>
        <end position="111"/>
    </location>
</feature>
<keyword evidence="3" id="KW-1185">Reference proteome</keyword>
<name>A0A811JUY7_9BILA</name>